<dbReference type="InterPro" id="IPR010982">
    <property type="entry name" value="Lambda_DNA-bd_dom_sf"/>
</dbReference>
<protein>
    <submittedName>
        <fullName evidence="4">MerR family transcriptional regulator</fullName>
    </submittedName>
</protein>
<dbReference type="SMART" id="SM00530">
    <property type="entry name" value="HTH_XRE"/>
    <property type="match status" value="1"/>
</dbReference>
<feature type="region of interest" description="Disordered" evidence="2">
    <location>
        <begin position="1"/>
        <end position="30"/>
    </location>
</feature>
<evidence type="ECO:0000256" key="1">
    <source>
        <dbReference type="ARBA" id="ARBA00023125"/>
    </source>
</evidence>
<dbReference type="RefSeq" id="WP_188849646.1">
    <property type="nucleotide sequence ID" value="NZ_BMJJ01000002.1"/>
</dbReference>
<dbReference type="Pfam" id="PF07883">
    <property type="entry name" value="Cupin_2"/>
    <property type="match status" value="1"/>
</dbReference>
<evidence type="ECO:0000259" key="3">
    <source>
        <dbReference type="PROSITE" id="PS50943"/>
    </source>
</evidence>
<dbReference type="InterPro" id="IPR011051">
    <property type="entry name" value="RmlC_Cupin_sf"/>
</dbReference>
<keyword evidence="5" id="KW-1185">Reference proteome</keyword>
<dbReference type="SUPFAM" id="SSF51182">
    <property type="entry name" value="RmlC-like cupins"/>
    <property type="match status" value="1"/>
</dbReference>
<reference evidence="4" key="1">
    <citation type="journal article" date="2014" name="Int. J. Syst. Evol. Microbiol.">
        <title>Complete genome sequence of Corynebacterium casei LMG S-19264T (=DSM 44701T), isolated from a smear-ripened cheese.</title>
        <authorList>
            <consortium name="US DOE Joint Genome Institute (JGI-PGF)"/>
            <person name="Walter F."/>
            <person name="Albersmeier A."/>
            <person name="Kalinowski J."/>
            <person name="Ruckert C."/>
        </authorList>
    </citation>
    <scope>NUCLEOTIDE SEQUENCE</scope>
    <source>
        <strain evidence="4">CGMCC 1.15493</strain>
    </source>
</reference>
<evidence type="ECO:0000313" key="5">
    <source>
        <dbReference type="Proteomes" id="UP000613160"/>
    </source>
</evidence>
<dbReference type="InterPro" id="IPR013096">
    <property type="entry name" value="Cupin_2"/>
</dbReference>
<evidence type="ECO:0000256" key="2">
    <source>
        <dbReference type="SAM" id="MobiDB-lite"/>
    </source>
</evidence>
<dbReference type="InterPro" id="IPR050807">
    <property type="entry name" value="TransReg_Diox_bact_type"/>
</dbReference>
<accession>A0A916XTV2</accession>
<dbReference type="PANTHER" id="PTHR46797:SF1">
    <property type="entry name" value="METHYLPHOSPHONATE SYNTHASE"/>
    <property type="match status" value="1"/>
</dbReference>
<dbReference type="GO" id="GO:0003677">
    <property type="term" value="F:DNA binding"/>
    <property type="evidence" value="ECO:0007669"/>
    <property type="project" value="UniProtKB-KW"/>
</dbReference>
<keyword evidence="1" id="KW-0238">DNA-binding</keyword>
<dbReference type="GO" id="GO:0005829">
    <property type="term" value="C:cytosol"/>
    <property type="evidence" value="ECO:0007669"/>
    <property type="project" value="TreeGrafter"/>
</dbReference>
<dbReference type="GO" id="GO:0003700">
    <property type="term" value="F:DNA-binding transcription factor activity"/>
    <property type="evidence" value="ECO:0007669"/>
    <property type="project" value="TreeGrafter"/>
</dbReference>
<proteinExistence type="predicted"/>
<dbReference type="EMBL" id="BMJJ01000002">
    <property type="protein sequence ID" value="GGD10609.1"/>
    <property type="molecule type" value="Genomic_DNA"/>
</dbReference>
<gene>
    <name evidence="4" type="ORF">GCM10011335_11880</name>
</gene>
<dbReference type="Pfam" id="PF01381">
    <property type="entry name" value="HTH_3"/>
    <property type="match status" value="1"/>
</dbReference>
<dbReference type="Proteomes" id="UP000613160">
    <property type="component" value="Unassembled WGS sequence"/>
</dbReference>
<dbReference type="PROSITE" id="PS50943">
    <property type="entry name" value="HTH_CROC1"/>
    <property type="match status" value="1"/>
</dbReference>
<dbReference type="Gene3D" id="2.60.120.10">
    <property type="entry name" value="Jelly Rolls"/>
    <property type="match status" value="1"/>
</dbReference>
<dbReference type="Gene3D" id="1.10.260.40">
    <property type="entry name" value="lambda repressor-like DNA-binding domains"/>
    <property type="match status" value="1"/>
</dbReference>
<dbReference type="CDD" id="cd02209">
    <property type="entry name" value="cupin_XRE_C"/>
    <property type="match status" value="1"/>
</dbReference>
<dbReference type="PANTHER" id="PTHR46797">
    <property type="entry name" value="HTH-TYPE TRANSCRIPTIONAL REGULATOR"/>
    <property type="match status" value="1"/>
</dbReference>
<organism evidence="4 5">
    <name type="scientific">Aureimonas glaciei</name>
    <dbReference type="NCBI Taxonomy" id="1776957"/>
    <lineage>
        <taxon>Bacteria</taxon>
        <taxon>Pseudomonadati</taxon>
        <taxon>Pseudomonadota</taxon>
        <taxon>Alphaproteobacteria</taxon>
        <taxon>Hyphomicrobiales</taxon>
        <taxon>Aurantimonadaceae</taxon>
        <taxon>Aureimonas</taxon>
    </lineage>
</organism>
<reference evidence="4" key="2">
    <citation type="submission" date="2020-09" db="EMBL/GenBank/DDBJ databases">
        <authorList>
            <person name="Sun Q."/>
            <person name="Zhou Y."/>
        </authorList>
    </citation>
    <scope>NUCLEOTIDE SEQUENCE</scope>
    <source>
        <strain evidence="4">CGMCC 1.15493</strain>
    </source>
</reference>
<dbReference type="CDD" id="cd00093">
    <property type="entry name" value="HTH_XRE"/>
    <property type="match status" value="1"/>
</dbReference>
<comment type="caution">
    <text evidence="4">The sequence shown here is derived from an EMBL/GenBank/DDBJ whole genome shotgun (WGS) entry which is preliminary data.</text>
</comment>
<feature type="domain" description="HTH cro/C1-type" evidence="3">
    <location>
        <begin position="38"/>
        <end position="92"/>
    </location>
</feature>
<dbReference type="InterPro" id="IPR014710">
    <property type="entry name" value="RmlC-like_jellyroll"/>
</dbReference>
<dbReference type="InterPro" id="IPR001387">
    <property type="entry name" value="Cro/C1-type_HTH"/>
</dbReference>
<name>A0A916XTV2_9HYPH</name>
<evidence type="ECO:0000313" key="4">
    <source>
        <dbReference type="EMBL" id="GGD10609.1"/>
    </source>
</evidence>
<sequence>MTSDITGTDGPDDTDLATGSTAPRTEHRNLERALGAHVRRLRRQKDLSIADLSAAAGISSGMLSKIENGQISPSLTTLQAIASALGVQMSTLFAEFEEQRDCSFVKADQGVIIDRRGTKAGHVYRLLGHGLRNDVVVEPYLIELHEDALPYTNFQHAGTEFIFMLTGSVAYRHGERTYELSPGDAMLFDSAALHGPERLNQLPCTYLSIIVYSREQP</sequence>
<dbReference type="AlphaFoldDB" id="A0A916XTV2"/>
<dbReference type="SUPFAM" id="SSF47413">
    <property type="entry name" value="lambda repressor-like DNA-binding domains"/>
    <property type="match status" value="1"/>
</dbReference>